<dbReference type="AlphaFoldDB" id="A0A1Y4SW91"/>
<dbReference type="EMBL" id="NFLJ01000019">
    <property type="protein sequence ID" value="OUQ34165.1"/>
    <property type="molecule type" value="Genomic_DNA"/>
</dbReference>
<evidence type="ECO:0000313" key="1">
    <source>
        <dbReference type="EMBL" id="OUQ34165.1"/>
    </source>
</evidence>
<dbReference type="RefSeq" id="WP_087358129.1">
    <property type="nucleotide sequence ID" value="NZ_AP031415.1"/>
</dbReference>
<protein>
    <submittedName>
        <fullName evidence="1">Uncharacterized protein</fullName>
    </submittedName>
</protein>
<name>A0A1Y4SW91_9FIRM</name>
<keyword evidence="2" id="KW-1185">Reference proteome</keyword>
<reference evidence="1 2" key="1">
    <citation type="journal article" date="2018" name="BMC Genomics">
        <title>Whole genome sequencing and function prediction of 133 gut anaerobes isolated from chicken caecum in pure cultures.</title>
        <authorList>
            <person name="Medvecky M."/>
            <person name="Cejkova D."/>
            <person name="Polansky O."/>
            <person name="Karasova D."/>
            <person name="Kubasova T."/>
            <person name="Cizek A."/>
            <person name="Rychlik I."/>
        </authorList>
    </citation>
    <scope>NUCLEOTIDE SEQUENCE [LARGE SCALE GENOMIC DNA]</scope>
    <source>
        <strain evidence="1 2">An13</strain>
    </source>
</reference>
<evidence type="ECO:0000313" key="2">
    <source>
        <dbReference type="Proteomes" id="UP000195305"/>
    </source>
</evidence>
<comment type="caution">
    <text evidence="1">The sequence shown here is derived from an EMBL/GenBank/DDBJ whole genome shotgun (WGS) entry which is preliminary data.</text>
</comment>
<organism evidence="1 2">
    <name type="scientific">Massilimicrobiota timonensis</name>
    <dbReference type="NCBI Taxonomy" id="1776392"/>
    <lineage>
        <taxon>Bacteria</taxon>
        <taxon>Bacillati</taxon>
        <taxon>Bacillota</taxon>
        <taxon>Erysipelotrichia</taxon>
        <taxon>Erysipelotrichales</taxon>
        <taxon>Erysipelotrichaceae</taxon>
        <taxon>Massilimicrobiota</taxon>
    </lineage>
</organism>
<sequence>MILNEEEVQTGLSFVLKDVFKKYDIVMQEMHIKLADEKLLMNAVLLYNQYHVDVVCDFQIQYENQSFIFKNIHGKIEYLFLQFPIISFLKSFLKDSHIIFQDNQIQYQIALPIQQMHMGEGYLSILLKNNQSVSL</sequence>
<gene>
    <name evidence="1" type="ORF">B5E75_07455</name>
</gene>
<proteinExistence type="predicted"/>
<dbReference type="Proteomes" id="UP000195305">
    <property type="component" value="Unassembled WGS sequence"/>
</dbReference>
<dbReference type="OrthoDB" id="1653547at2"/>
<accession>A0A1Y4SW91</accession>